<gene>
    <name evidence="1" type="ORF">QC761_403875</name>
</gene>
<name>A0ABR0FHC6_9PEZI</name>
<comment type="caution">
    <text evidence="1">The sequence shown here is derived from an EMBL/GenBank/DDBJ whole genome shotgun (WGS) entry which is preliminary data.</text>
</comment>
<dbReference type="RefSeq" id="XP_062732150.1">
    <property type="nucleotide sequence ID" value="XM_062878680.1"/>
</dbReference>
<reference evidence="1 2" key="1">
    <citation type="journal article" date="2023" name="bioRxiv">
        <title>High-quality genome assemblies of four members of thePodospora anserinaspecies complex.</title>
        <authorList>
            <person name="Ament-Velasquez S.L."/>
            <person name="Vogan A.A."/>
            <person name="Wallerman O."/>
            <person name="Hartmann F."/>
            <person name="Gautier V."/>
            <person name="Silar P."/>
            <person name="Giraud T."/>
            <person name="Johannesson H."/>
        </authorList>
    </citation>
    <scope>NUCLEOTIDE SEQUENCE [LARGE SCALE GENOMIC DNA]</scope>
    <source>
        <strain evidence="1 2">CBS 112042</strain>
    </source>
</reference>
<sequence length="116" mass="12710">MMKLTLSSRQFPDGGADVSYGSFCVYKKLSFTLTQLFLDTNNAPQNTLLCNFFRTANSAITILTTTTKPSTCLIALPSPLLLRSSPEDSSMTPQPAARALMMLLTRSKPTRVVSRT</sequence>
<accession>A0ABR0FHC6</accession>
<evidence type="ECO:0000313" key="1">
    <source>
        <dbReference type="EMBL" id="KAK4643174.1"/>
    </source>
</evidence>
<dbReference type="EMBL" id="JAFFGZ010000006">
    <property type="protein sequence ID" value="KAK4643174.1"/>
    <property type="molecule type" value="Genomic_DNA"/>
</dbReference>
<organism evidence="1 2">
    <name type="scientific">Podospora bellae-mahoneyi</name>
    <dbReference type="NCBI Taxonomy" id="2093777"/>
    <lineage>
        <taxon>Eukaryota</taxon>
        <taxon>Fungi</taxon>
        <taxon>Dikarya</taxon>
        <taxon>Ascomycota</taxon>
        <taxon>Pezizomycotina</taxon>
        <taxon>Sordariomycetes</taxon>
        <taxon>Sordariomycetidae</taxon>
        <taxon>Sordariales</taxon>
        <taxon>Podosporaceae</taxon>
        <taxon>Podospora</taxon>
    </lineage>
</organism>
<evidence type="ECO:0000313" key="2">
    <source>
        <dbReference type="Proteomes" id="UP001322138"/>
    </source>
</evidence>
<proteinExistence type="predicted"/>
<keyword evidence="2" id="KW-1185">Reference proteome</keyword>
<dbReference type="Proteomes" id="UP001322138">
    <property type="component" value="Unassembled WGS sequence"/>
</dbReference>
<dbReference type="GeneID" id="87898162"/>
<protein>
    <submittedName>
        <fullName evidence="1">Uncharacterized protein</fullName>
    </submittedName>
</protein>